<accession>Q9R4L7</accession>
<dbReference type="Gene3D" id="3.20.20.470">
    <property type="entry name" value="Glucansucrase"/>
    <property type="match status" value="1"/>
</dbReference>
<dbReference type="GO" id="GO:0047849">
    <property type="term" value="F:dextransucrase activity"/>
    <property type="evidence" value="ECO:0007669"/>
    <property type="project" value="UniProtKB-EC"/>
</dbReference>
<reference key="1">
    <citation type="journal article" date="1995" name="Biosci. Biotechnol. Biochem.">
        <title>Aggregated form of dextransucrases from Leuconostoc mesenteroides NRRL B-512F and its constitutive mutant.</title>
        <authorList>
            <person name="Funane K."/>
            <person name="Yamada M."/>
            <person name="Shiraiwa M."/>
            <person name="Takahara H."/>
            <person name="Yamamoto N."/>
            <person name="Ichishima E."/>
            <person name="Kobayashi M."/>
        </authorList>
    </citation>
    <scope>PROTEIN SEQUENCE</scope>
</reference>
<sequence>DQVPRVYYGDLYQDDGSYMA</sequence>
<dbReference type="EC" id="2.4.1.5"/>
<dbReference type="AlphaFoldDB" id="Q9R4L7"/>
<proteinExistence type="evidence at protein level"/>
<protein>
    <submittedName>
        <fullName>Dextransucrase</fullName>
        <ecNumber>2.4.1.5</ecNumber>
    </submittedName>
</protein>
<keyword id="KW-0903">Direct protein sequencing</keyword>
<organism>
    <name type="scientific">Leuconostoc mesenteroides</name>
    <dbReference type="NCBI Taxonomy" id="1245"/>
    <lineage>
        <taxon>Bacteria</taxon>
        <taxon>Bacillati</taxon>
        <taxon>Bacillota</taxon>
        <taxon>Bacilli</taxon>
        <taxon>Lactobacillales</taxon>
        <taxon>Lactobacillaceae</taxon>
        <taxon>Leuconostoc</taxon>
    </lineage>
</organism>
<name>Q9R4L7_LEUME</name>